<dbReference type="PANTHER" id="PTHR24356:SF417">
    <property type="entry name" value="CELL CYCLE PROTEIN KINASE DBF2-RELATED"/>
    <property type="match status" value="1"/>
</dbReference>
<organism evidence="14 15">
    <name type="scientific">Stemphylium lycopersici</name>
    <name type="common">Tomato gray leaf spot disease fungus</name>
    <name type="synonym">Thyrospora lycopersici</name>
    <dbReference type="NCBI Taxonomy" id="183478"/>
    <lineage>
        <taxon>Eukaryota</taxon>
        <taxon>Fungi</taxon>
        <taxon>Dikarya</taxon>
        <taxon>Ascomycota</taxon>
        <taxon>Pezizomycotina</taxon>
        <taxon>Dothideomycetes</taxon>
        <taxon>Pleosporomycetidae</taxon>
        <taxon>Pleosporales</taxon>
        <taxon>Pleosporineae</taxon>
        <taxon>Pleosporaceae</taxon>
        <taxon>Stemphylium</taxon>
    </lineage>
</organism>
<evidence type="ECO:0000256" key="2">
    <source>
        <dbReference type="ARBA" id="ARBA00022527"/>
    </source>
</evidence>
<dbReference type="FunFam" id="1.10.510.10:FF:000141">
    <property type="entry name" value="Non-specific serine/threonine protein kinase"/>
    <property type="match status" value="1"/>
</dbReference>
<dbReference type="PROSITE" id="PS00108">
    <property type="entry name" value="PROTEIN_KINASE_ST"/>
    <property type="match status" value="1"/>
</dbReference>
<dbReference type="GO" id="GO:0004674">
    <property type="term" value="F:protein serine/threonine kinase activity"/>
    <property type="evidence" value="ECO:0007669"/>
    <property type="project" value="UniProtKB-KW"/>
</dbReference>
<dbReference type="EMBL" id="QGDH01000022">
    <property type="protein sequence ID" value="RAR14389.1"/>
    <property type="molecule type" value="Genomic_DNA"/>
</dbReference>
<dbReference type="InterPro" id="IPR017892">
    <property type="entry name" value="Pkinase_C"/>
</dbReference>
<dbReference type="SMART" id="SM00220">
    <property type="entry name" value="S_TKc"/>
    <property type="match status" value="1"/>
</dbReference>
<dbReference type="PROSITE" id="PS00107">
    <property type="entry name" value="PROTEIN_KINASE_ATP"/>
    <property type="match status" value="1"/>
</dbReference>
<dbReference type="SUPFAM" id="SSF56112">
    <property type="entry name" value="Protein kinase-like (PK-like)"/>
    <property type="match status" value="1"/>
</dbReference>
<dbReference type="GO" id="GO:0035556">
    <property type="term" value="P:intracellular signal transduction"/>
    <property type="evidence" value="ECO:0007669"/>
    <property type="project" value="TreeGrafter"/>
</dbReference>
<name>A0A364NAP2_STELY</name>
<keyword evidence="3" id="KW-0597">Phosphoprotein</keyword>
<keyword evidence="7 10" id="KW-0067">ATP-binding</keyword>
<proteinExistence type="predicted"/>
<feature type="region of interest" description="Disordered" evidence="11">
    <location>
        <begin position="175"/>
        <end position="273"/>
    </location>
</feature>
<keyword evidence="4" id="KW-0808">Transferase</keyword>
<dbReference type="SMART" id="SM00133">
    <property type="entry name" value="S_TK_X"/>
    <property type="match status" value="1"/>
</dbReference>
<keyword evidence="5 10" id="KW-0547">Nucleotide-binding</keyword>
<evidence type="ECO:0000256" key="6">
    <source>
        <dbReference type="ARBA" id="ARBA00022777"/>
    </source>
</evidence>
<dbReference type="PANTHER" id="PTHR24356">
    <property type="entry name" value="SERINE/THREONINE-PROTEIN KINASE"/>
    <property type="match status" value="1"/>
</dbReference>
<dbReference type="GO" id="GO:0005816">
    <property type="term" value="C:spindle pole body"/>
    <property type="evidence" value="ECO:0007669"/>
    <property type="project" value="TreeGrafter"/>
</dbReference>
<dbReference type="InterPro" id="IPR017441">
    <property type="entry name" value="Protein_kinase_ATP_BS"/>
</dbReference>
<evidence type="ECO:0000256" key="4">
    <source>
        <dbReference type="ARBA" id="ARBA00022679"/>
    </source>
</evidence>
<feature type="compositionally biased region" description="Basic and acidic residues" evidence="11">
    <location>
        <begin position="227"/>
        <end position="236"/>
    </location>
</feature>
<feature type="region of interest" description="Disordered" evidence="11">
    <location>
        <begin position="460"/>
        <end position="488"/>
    </location>
</feature>
<evidence type="ECO:0000256" key="1">
    <source>
        <dbReference type="ARBA" id="ARBA00012513"/>
    </source>
</evidence>
<dbReference type="Pfam" id="PF00433">
    <property type="entry name" value="Pkinase_C"/>
    <property type="match status" value="1"/>
</dbReference>
<dbReference type="InterPro" id="IPR013083">
    <property type="entry name" value="Znf_RING/FYVE/PHD"/>
</dbReference>
<feature type="binding site" evidence="10">
    <location>
        <position position="636"/>
    </location>
    <ligand>
        <name>ATP</name>
        <dbReference type="ChEBI" id="CHEBI:30616"/>
    </ligand>
</feature>
<feature type="compositionally biased region" description="Low complexity" evidence="11">
    <location>
        <begin position="212"/>
        <end position="221"/>
    </location>
</feature>
<sequence length="1009" mass="113838">MAEPDYSAAATWPHLTTGPGSQGAELAAPLLSAHAPFQQQLPPLYGSPYMAMNNHSISRNNDALDAPVSNQPQGRTPYPPPGPRYPYYNHPHLFSYQFHGPPRPPPAFWSAPEQMHGDPSFFDHGNMMQGYSPMLAPGTSPHHHQLAGSLSTGLSPHLQRRYGRRLTVDALARSSHAGGVRAPHQGSQEPSPEARLPSVRSQPQDHQQANEPSRSSSRPRPWMSPDEQGRRSDRSISPRTSNRRSYDRYSFDILPHSSTSSDAEEAAARAPPLSRMRHRPRDVRPRFTSHRPHIDPNIATCQQIQELKDGLPRRLPSELPEDASKACDICQKDYSTSHVTPKEEEEIAIVLSCGHIFGEFCISEWLPVPPPLLHTRGNSMDRPGTPSEAFISPQQTPQGSPSKSHQPPGAFDLPHVFENAMRLLPTMGSPRTKPASPASPNRLKLGSNAEDTDYAAADATTLAPGTPTRRSNQENAPPGGRPALQKEASYMTQAAQSRQEPYRTREAGESTRYLNGPQRLSAEDLEKARKPAVKRLANVTQLYFLDYYYDLLTYVHTRQNRLSQFKAQNPPPPETAEEEYNDALTQYLGRERANLRKRRTRLRQGDFQILTQVGQGGYGQVYLAQKKDTREVCALKVMSKKLLFKLDEVRHVLTERDILTTAKSEWLVRLLYAFQDDKSIYLAMEYVPGGDFRTLLNNTGVLHNRHARFYIAEMFSCIDSLHQLGYIHRDLKPENFLIDSTGHVKLTDFGLAAGILAPSKIESMRIKLESVSDVISPFGRPIEERSAAQRRDNYRSLRERDVNYAKSIVGSPDYMAPEVLKGDEYDFTVDYWSLGCMLFEALAGYPPFAGATVDETWQNLKQWKKVLRKPVYEDPSYFLSKRTWDLIVRLVASKSTRFRNITEIHAHQYFAEVDWAKLREQKAPFVPELDSETDAGYFDDFGNEADMAKYKEVHEKQAALEAMQDRNVQMGKGLFVGFTFRHKKTEENGKAASPRKPLPMVEENFGTIF</sequence>
<comment type="caution">
    <text evidence="14">The sequence shown here is derived from an EMBL/GenBank/DDBJ whole genome shotgun (WGS) entry which is preliminary data.</text>
</comment>
<dbReference type="InterPro" id="IPR050236">
    <property type="entry name" value="Ser_Thr_kinase_AGC"/>
</dbReference>
<dbReference type="SUPFAM" id="SSF57850">
    <property type="entry name" value="RING/U-box"/>
    <property type="match status" value="1"/>
</dbReference>
<dbReference type="CDD" id="cd05600">
    <property type="entry name" value="STKc_Sid2p_like"/>
    <property type="match status" value="1"/>
</dbReference>
<dbReference type="FunFam" id="3.30.200.20:FF:000109">
    <property type="entry name" value="Non-specific serine/threonine protein kinase"/>
    <property type="match status" value="1"/>
</dbReference>
<dbReference type="Pfam" id="PF00069">
    <property type="entry name" value="Pkinase"/>
    <property type="match status" value="2"/>
</dbReference>
<reference evidence="15" key="1">
    <citation type="submission" date="2018-05" db="EMBL/GenBank/DDBJ databases">
        <title>Draft genome sequence of Stemphylium lycopersici strain CIDEFI 213.</title>
        <authorList>
            <person name="Medina R."/>
            <person name="Franco M.E.E."/>
            <person name="Lucentini C.G."/>
            <person name="Saparrat M.C.N."/>
            <person name="Balatti P.A."/>
        </authorList>
    </citation>
    <scope>NUCLEOTIDE SEQUENCE [LARGE SCALE GENOMIC DNA]</scope>
    <source>
        <strain evidence="15">CIDEFI 213</strain>
    </source>
</reference>
<dbReference type="Gene3D" id="3.30.40.10">
    <property type="entry name" value="Zinc/RING finger domain, C3HC4 (zinc finger)"/>
    <property type="match status" value="1"/>
</dbReference>
<dbReference type="Gene3D" id="3.30.200.20">
    <property type="entry name" value="Phosphorylase Kinase, domain 1"/>
    <property type="match status" value="2"/>
</dbReference>
<evidence type="ECO:0000256" key="7">
    <source>
        <dbReference type="ARBA" id="ARBA00022840"/>
    </source>
</evidence>
<dbReference type="InterPro" id="IPR000719">
    <property type="entry name" value="Prot_kinase_dom"/>
</dbReference>
<dbReference type="EC" id="2.7.11.1" evidence="1"/>
<dbReference type="FunFam" id="1.10.510.10:FF:000319">
    <property type="entry name" value="Non-specific serine/threonine protein kinase"/>
    <property type="match status" value="1"/>
</dbReference>
<evidence type="ECO:0000256" key="3">
    <source>
        <dbReference type="ARBA" id="ARBA00022553"/>
    </source>
</evidence>
<dbReference type="InterPro" id="IPR008271">
    <property type="entry name" value="Ser/Thr_kinase_AS"/>
</dbReference>
<feature type="region of interest" description="Disordered" evidence="11">
    <location>
        <begin position="425"/>
        <end position="448"/>
    </location>
</feature>
<evidence type="ECO:0000259" key="13">
    <source>
        <dbReference type="PROSITE" id="PS51285"/>
    </source>
</evidence>
<dbReference type="PROSITE" id="PS51285">
    <property type="entry name" value="AGC_KINASE_CTER"/>
    <property type="match status" value="1"/>
</dbReference>
<evidence type="ECO:0000256" key="11">
    <source>
        <dbReference type="SAM" id="MobiDB-lite"/>
    </source>
</evidence>
<keyword evidence="2" id="KW-0723">Serine/threonine-protein kinase</keyword>
<dbReference type="GO" id="GO:0005524">
    <property type="term" value="F:ATP binding"/>
    <property type="evidence" value="ECO:0007669"/>
    <property type="project" value="UniProtKB-UniRule"/>
</dbReference>
<dbReference type="Gene3D" id="1.10.510.10">
    <property type="entry name" value="Transferase(Phosphotransferase) domain 1"/>
    <property type="match status" value="2"/>
</dbReference>
<dbReference type="InterPro" id="IPR011009">
    <property type="entry name" value="Kinase-like_dom_sf"/>
</dbReference>
<comment type="catalytic activity">
    <reaction evidence="9">
        <text>L-seryl-[protein] + ATP = O-phospho-L-seryl-[protein] + ADP + H(+)</text>
        <dbReference type="Rhea" id="RHEA:17989"/>
        <dbReference type="Rhea" id="RHEA-COMP:9863"/>
        <dbReference type="Rhea" id="RHEA-COMP:11604"/>
        <dbReference type="ChEBI" id="CHEBI:15378"/>
        <dbReference type="ChEBI" id="CHEBI:29999"/>
        <dbReference type="ChEBI" id="CHEBI:30616"/>
        <dbReference type="ChEBI" id="CHEBI:83421"/>
        <dbReference type="ChEBI" id="CHEBI:456216"/>
        <dbReference type="EC" id="2.7.11.1"/>
    </reaction>
</comment>
<gene>
    <name evidence="14" type="ORF">DDE83_002157</name>
</gene>
<evidence type="ECO:0000313" key="14">
    <source>
        <dbReference type="EMBL" id="RAR14389.1"/>
    </source>
</evidence>
<feature type="compositionally biased region" description="Polar residues" evidence="11">
    <location>
        <begin position="199"/>
        <end position="211"/>
    </location>
</feature>
<evidence type="ECO:0000313" key="15">
    <source>
        <dbReference type="Proteomes" id="UP000249619"/>
    </source>
</evidence>
<evidence type="ECO:0000259" key="12">
    <source>
        <dbReference type="PROSITE" id="PS50011"/>
    </source>
</evidence>
<feature type="region of interest" description="Disordered" evidence="11">
    <location>
        <begin position="376"/>
        <end position="413"/>
    </location>
</feature>
<feature type="compositionally biased region" description="Polar residues" evidence="11">
    <location>
        <begin position="392"/>
        <end position="405"/>
    </location>
</feature>
<keyword evidence="15" id="KW-1185">Reference proteome</keyword>
<evidence type="ECO:0000256" key="8">
    <source>
        <dbReference type="ARBA" id="ARBA00047899"/>
    </source>
</evidence>
<keyword evidence="6 14" id="KW-0418">Kinase</keyword>
<protein>
    <recommendedName>
        <fullName evidence="1">non-specific serine/threonine protein kinase</fullName>
        <ecNumber evidence="1">2.7.11.1</ecNumber>
    </recommendedName>
</protein>
<evidence type="ECO:0000256" key="9">
    <source>
        <dbReference type="ARBA" id="ARBA00048679"/>
    </source>
</evidence>
<dbReference type="AlphaFoldDB" id="A0A364NAP2"/>
<accession>A0A364NAP2</accession>
<evidence type="ECO:0000256" key="10">
    <source>
        <dbReference type="PROSITE-ProRule" id="PRU10141"/>
    </source>
</evidence>
<dbReference type="PROSITE" id="PS50011">
    <property type="entry name" value="PROTEIN_KINASE_DOM"/>
    <property type="match status" value="1"/>
</dbReference>
<feature type="domain" description="AGC-kinase C-terminal" evidence="13">
    <location>
        <begin position="911"/>
        <end position="990"/>
    </location>
</feature>
<evidence type="ECO:0000256" key="5">
    <source>
        <dbReference type="ARBA" id="ARBA00022741"/>
    </source>
</evidence>
<feature type="domain" description="Protein kinase" evidence="12">
    <location>
        <begin position="607"/>
        <end position="910"/>
    </location>
</feature>
<dbReference type="Proteomes" id="UP000249619">
    <property type="component" value="Unassembled WGS sequence"/>
</dbReference>
<dbReference type="InterPro" id="IPR000961">
    <property type="entry name" value="AGC-kinase_C"/>
</dbReference>
<comment type="catalytic activity">
    <reaction evidence="8">
        <text>L-threonyl-[protein] + ATP = O-phospho-L-threonyl-[protein] + ADP + H(+)</text>
        <dbReference type="Rhea" id="RHEA:46608"/>
        <dbReference type="Rhea" id="RHEA-COMP:11060"/>
        <dbReference type="Rhea" id="RHEA-COMP:11605"/>
        <dbReference type="ChEBI" id="CHEBI:15378"/>
        <dbReference type="ChEBI" id="CHEBI:30013"/>
        <dbReference type="ChEBI" id="CHEBI:30616"/>
        <dbReference type="ChEBI" id="CHEBI:61977"/>
        <dbReference type="ChEBI" id="CHEBI:456216"/>
        <dbReference type="EC" id="2.7.11.1"/>
    </reaction>
</comment>
<feature type="region of interest" description="Disordered" evidence="11">
    <location>
        <begin position="1"/>
        <end position="23"/>
    </location>
</feature>
<dbReference type="STRING" id="183478.A0A364NAP2"/>